<dbReference type="InterPro" id="IPR050180">
    <property type="entry name" value="RNR_Ribonuclease"/>
</dbReference>
<dbReference type="EC" id="3.1.13.-" evidence="5"/>
<feature type="compositionally biased region" description="Low complexity" evidence="6">
    <location>
        <begin position="32"/>
        <end position="43"/>
    </location>
</feature>
<organism evidence="8 9">
    <name type="scientific">Dipteronia dyeriana</name>
    <dbReference type="NCBI Taxonomy" id="168575"/>
    <lineage>
        <taxon>Eukaryota</taxon>
        <taxon>Viridiplantae</taxon>
        <taxon>Streptophyta</taxon>
        <taxon>Embryophyta</taxon>
        <taxon>Tracheophyta</taxon>
        <taxon>Spermatophyta</taxon>
        <taxon>Magnoliopsida</taxon>
        <taxon>eudicotyledons</taxon>
        <taxon>Gunneridae</taxon>
        <taxon>Pentapetalae</taxon>
        <taxon>rosids</taxon>
        <taxon>malvids</taxon>
        <taxon>Sapindales</taxon>
        <taxon>Sapindaceae</taxon>
        <taxon>Hippocastanoideae</taxon>
        <taxon>Acereae</taxon>
        <taxon>Dipteronia</taxon>
    </lineage>
</organism>
<dbReference type="Proteomes" id="UP001280121">
    <property type="component" value="Unassembled WGS sequence"/>
</dbReference>
<comment type="caution">
    <text evidence="8">The sequence shown here is derived from an EMBL/GenBank/DDBJ whole genome shotgun (WGS) entry which is preliminary data.</text>
</comment>
<evidence type="ECO:0000313" key="8">
    <source>
        <dbReference type="EMBL" id="KAK2659550.1"/>
    </source>
</evidence>
<evidence type="ECO:0000256" key="4">
    <source>
        <dbReference type="ARBA" id="ARBA00022884"/>
    </source>
</evidence>
<comment type="subcellular location">
    <subcellularLocation>
        <location evidence="5">Cytoplasm</location>
    </subcellularLocation>
    <subcellularLocation>
        <location evidence="5">Cytoplasm</location>
        <location evidence="5">P-body</location>
    </subcellularLocation>
</comment>
<dbReference type="AlphaFoldDB" id="A0AAD9XHC7"/>
<keyword evidence="5" id="KW-0540">Nuclease</keyword>
<dbReference type="InterPro" id="IPR001900">
    <property type="entry name" value="RNase_II/R"/>
</dbReference>
<evidence type="ECO:0000313" key="9">
    <source>
        <dbReference type="Proteomes" id="UP001280121"/>
    </source>
</evidence>
<dbReference type="SUPFAM" id="SSF50249">
    <property type="entry name" value="Nucleic acid-binding proteins"/>
    <property type="match status" value="3"/>
</dbReference>
<dbReference type="PROSITE" id="PS01175">
    <property type="entry name" value="RIBONUCLEASE_II"/>
    <property type="match status" value="1"/>
</dbReference>
<feature type="site" description="Important for catalytic activity" evidence="5">
    <location>
        <position position="535"/>
    </location>
</feature>
<dbReference type="EMBL" id="JANJYI010000002">
    <property type="protein sequence ID" value="KAK2659550.1"/>
    <property type="molecule type" value="Genomic_DNA"/>
</dbReference>
<keyword evidence="5" id="KW-0464">Manganese</keyword>
<name>A0AAD9XHC7_9ROSI</name>
<feature type="compositionally biased region" description="Basic and acidic residues" evidence="6">
    <location>
        <begin position="1"/>
        <end position="18"/>
    </location>
</feature>
<dbReference type="GO" id="GO:1990074">
    <property type="term" value="P:polyuridylation-dependent mRNA catabolic process"/>
    <property type="evidence" value="ECO:0007669"/>
    <property type="project" value="UniProtKB-UniRule"/>
</dbReference>
<dbReference type="SMART" id="SM00955">
    <property type="entry name" value="RNB"/>
    <property type="match status" value="1"/>
</dbReference>
<dbReference type="InterPro" id="IPR022966">
    <property type="entry name" value="RNase_II/R_CS"/>
</dbReference>
<dbReference type="InterPro" id="IPR028591">
    <property type="entry name" value="DIS3L2"/>
</dbReference>
<accession>A0AAD9XHC7</accession>
<dbReference type="HAMAP" id="MF_03045">
    <property type="entry name" value="DIS3L2"/>
    <property type="match status" value="1"/>
</dbReference>
<evidence type="ECO:0000256" key="6">
    <source>
        <dbReference type="SAM" id="MobiDB-lite"/>
    </source>
</evidence>
<keyword evidence="1 5" id="KW-0963">Cytoplasm</keyword>
<evidence type="ECO:0000256" key="3">
    <source>
        <dbReference type="ARBA" id="ARBA00022842"/>
    </source>
</evidence>
<proteinExistence type="inferred from homology"/>
<reference evidence="8" key="1">
    <citation type="journal article" date="2023" name="Plant J.">
        <title>Genome sequences and population genomics provide insights into the demographic history, inbreeding, and mutation load of two 'living fossil' tree species of Dipteronia.</title>
        <authorList>
            <person name="Feng Y."/>
            <person name="Comes H.P."/>
            <person name="Chen J."/>
            <person name="Zhu S."/>
            <person name="Lu R."/>
            <person name="Zhang X."/>
            <person name="Li P."/>
            <person name="Qiu J."/>
            <person name="Olsen K.M."/>
            <person name="Qiu Y."/>
        </authorList>
    </citation>
    <scope>NUCLEOTIDE SEQUENCE</scope>
    <source>
        <strain evidence="8">KIB01</strain>
    </source>
</reference>
<evidence type="ECO:0000256" key="5">
    <source>
        <dbReference type="HAMAP-Rule" id="MF_03045"/>
    </source>
</evidence>
<keyword evidence="3 5" id="KW-0460">Magnesium</keyword>
<protein>
    <recommendedName>
        <fullName evidence="5">DIS3-like exonuclease 2</fullName>
        <ecNumber evidence="5">3.1.13.-</ecNumber>
    </recommendedName>
</protein>
<dbReference type="Gene3D" id="2.40.50.700">
    <property type="match status" value="1"/>
</dbReference>
<dbReference type="GO" id="GO:0000932">
    <property type="term" value="C:P-body"/>
    <property type="evidence" value="ECO:0007669"/>
    <property type="project" value="UniProtKB-SubCell"/>
</dbReference>
<keyword evidence="4 5" id="KW-0694">RNA-binding</keyword>
<evidence type="ECO:0000256" key="2">
    <source>
        <dbReference type="ARBA" id="ARBA00022723"/>
    </source>
</evidence>
<feature type="region of interest" description="Disordered" evidence="6">
    <location>
        <begin position="1"/>
        <end position="43"/>
    </location>
</feature>
<keyword evidence="5" id="KW-0378">Hydrolase</keyword>
<dbReference type="PANTHER" id="PTHR23355:SF9">
    <property type="entry name" value="DIS3-LIKE EXONUCLEASE 2"/>
    <property type="match status" value="1"/>
</dbReference>
<keyword evidence="2 5" id="KW-0479">Metal-binding</keyword>
<evidence type="ECO:0000259" key="7">
    <source>
        <dbReference type="SMART" id="SM00955"/>
    </source>
</evidence>
<dbReference type="InterPro" id="IPR012340">
    <property type="entry name" value="NA-bd_OB-fold"/>
</dbReference>
<keyword evidence="9" id="KW-1185">Reference proteome</keyword>
<comment type="cofactor">
    <cofactor evidence="5">
        <name>Mg(2+)</name>
        <dbReference type="ChEBI" id="CHEBI:18420"/>
    </cofactor>
    <cofactor evidence="5">
        <name>Mn(2+)</name>
        <dbReference type="ChEBI" id="CHEBI:29035"/>
    </cofactor>
</comment>
<dbReference type="GO" id="GO:0000956">
    <property type="term" value="P:nuclear-transcribed mRNA catabolic process"/>
    <property type="evidence" value="ECO:0007669"/>
    <property type="project" value="UniProtKB-UniRule"/>
</dbReference>
<comment type="function">
    <text evidence="5">3'-5'-exoribonuclease that specifically recognizes RNAs polyuridylated at their 3' end and mediates their degradation. Component of an exosome-independent RNA degradation pathway that mediates degradation of cytoplasmic mRNAs that have been deadenylated and subsequently uridylated at their 3'.</text>
</comment>
<dbReference type="PANTHER" id="PTHR23355">
    <property type="entry name" value="RIBONUCLEASE"/>
    <property type="match status" value="1"/>
</dbReference>
<feature type="binding site" evidence="5">
    <location>
        <position position="527"/>
    </location>
    <ligand>
        <name>Mg(2+)</name>
        <dbReference type="ChEBI" id="CHEBI:18420"/>
    </ligand>
</feature>
<feature type="binding site" evidence="5">
    <location>
        <position position="536"/>
    </location>
    <ligand>
        <name>Mg(2+)</name>
        <dbReference type="ChEBI" id="CHEBI:18420"/>
    </ligand>
</feature>
<dbReference type="GO" id="GO:0046872">
    <property type="term" value="F:metal ion binding"/>
    <property type="evidence" value="ECO:0007669"/>
    <property type="project" value="UniProtKB-KW"/>
</dbReference>
<comment type="similarity">
    <text evidence="5">Belongs to the RNR ribonuclease family. DIS3L2 subfamily.</text>
</comment>
<dbReference type="FunFam" id="2.40.50.690:FF:000007">
    <property type="entry name" value="DIS3-like exonuclease 2"/>
    <property type="match status" value="1"/>
</dbReference>
<dbReference type="Pfam" id="PF00773">
    <property type="entry name" value="RNB"/>
    <property type="match status" value="1"/>
</dbReference>
<dbReference type="GO" id="GO:0003723">
    <property type="term" value="F:RNA binding"/>
    <property type="evidence" value="ECO:0007669"/>
    <property type="project" value="UniProtKB-KW"/>
</dbReference>
<dbReference type="InterPro" id="IPR041505">
    <property type="entry name" value="Dis3_CSD2"/>
</dbReference>
<keyword evidence="5" id="KW-0269">Exonuclease</keyword>
<dbReference type="Pfam" id="PF17849">
    <property type="entry name" value="OB_Dis3"/>
    <property type="match status" value="1"/>
</dbReference>
<feature type="domain" description="RNB" evidence="7">
    <location>
        <begin position="515"/>
        <end position="868"/>
    </location>
</feature>
<dbReference type="GO" id="GO:0000175">
    <property type="term" value="F:3'-5'-RNA exonuclease activity"/>
    <property type="evidence" value="ECO:0007669"/>
    <property type="project" value="UniProtKB-UniRule"/>
</dbReference>
<gene>
    <name evidence="8" type="ORF">Ddye_006083</name>
</gene>
<dbReference type="Gene3D" id="2.40.50.690">
    <property type="match status" value="1"/>
</dbReference>
<evidence type="ECO:0000256" key="1">
    <source>
        <dbReference type="ARBA" id="ARBA00022490"/>
    </source>
</evidence>
<feature type="compositionally biased region" description="Basic residues" evidence="6">
    <location>
        <begin position="19"/>
        <end position="31"/>
    </location>
</feature>
<sequence>MMKGVVEHPVVEDVVDKEKKKKNRRSNRRSNRNSSVSASTSVNDVNGETIQCLKNGSKSKNITSSGSYSAVRQQDLELRASDEIELTSASNVSFSSMPTMHINEPGSVEARNMQNQPVLPDLAGGVFPESCPEPVVSYSSYWAYTNKDVDPSQQNEGYGQSKIFAAHWSVEAVIEALARGDAFKALFRVNAHNRLEAYCKIDGVQTDILISGIAAQNRAVEGDFVLIKVDPVSMWTKMKGLANNSAPLEDSNLLPEANEMNGDSCKGKNIVDAGNENVYFKMLPERGFHCDDGSLLGETSTSHPVRIEPAGYNFINGHHPSTSDSTHIGPSRVNEVLNSVERLSSMIGLYPSKRPTGRVVAIIERSSRRDGLVGFLNVNQLFNYRGGYKKDLRKNKGSLLISECEYVQLTPTDPKFTKMMVLVKDLPDCIKKRLEEGDSTVETELVAARIDDWGEGSPLPQAHVSHVFGRGGEVEPQINAILFENAIRCSEFSPESISCLPHIPWEVPSEELFSRKDIRNLCIFTIDPPTATDLDDALSIERLSDGICRIGVHIADASYFVLPDTALDIEAQIRSTSVYMLKRKIPMLPMLLSENLGSLNPGVDRLTFSILWDLNAAGDIIDRWVGRTVIRSCCKLSYEHAQDIIDGKIGLENSNASGNGLPQLHGHFKWSDVIGSIKSLYEVAKTLKDKRFCDGALQLESSKPVFLFDENGTLYDSVLTERKDSNFLVEEFMLLANRTAAEVISRAFPDSALLRMHPAPNMRKLKEFEGFCYKHGLELDASTSGQLHQSLQLARERLKDDSVLFDILTNYASKPMQLASYFCSGDFKENADWSHYGLAVPIYTHFTSPLRRYPDIVVHRTLAAALEAEELYLKYRRISPKENCDEEVTGRCFTGFYYDRDAAESLEGREALSAAALKHGVPDMNILADVAAHCNDRRLACRNVKDACDKLYMWVLLKKKEVLLTEARVLGLGPRFMSVYIHKLAIERRIYYDEVEGLMGEWLEATSTLVLNIFAPKRSSRRVGYSNYRPLEDVALVVSPYDLKEEQDTRGSVNKSSAADAGDADAIRQCLEPISNYGINPGVFPFTVHLLSTIPVALNAVGGTDRPPEIGVRLYMSSYLR</sequence>